<evidence type="ECO:0000313" key="3">
    <source>
        <dbReference type="Proteomes" id="UP001579974"/>
    </source>
</evidence>
<proteinExistence type="predicted"/>
<gene>
    <name evidence="2" type="ORF">KKP3000_001041</name>
</gene>
<dbReference type="GO" id="GO:0004519">
    <property type="term" value="F:endonuclease activity"/>
    <property type="evidence" value="ECO:0007669"/>
    <property type="project" value="UniProtKB-KW"/>
</dbReference>
<keyword evidence="2" id="KW-0255">Endonuclease</keyword>
<accession>A0ABV5AJ45</accession>
<keyword evidence="3" id="KW-1185">Reference proteome</keyword>
<comment type="caution">
    <text evidence="2">The sequence shown here is derived from an EMBL/GenBank/DDBJ whole genome shotgun (WGS) entry which is preliminary data.</text>
</comment>
<feature type="region of interest" description="Disordered" evidence="1">
    <location>
        <begin position="1"/>
        <end position="32"/>
    </location>
</feature>
<dbReference type="EMBL" id="JBDXSU010000018">
    <property type="protein sequence ID" value="MFB5192246.1"/>
    <property type="molecule type" value="Genomic_DNA"/>
</dbReference>
<keyword evidence="2" id="KW-0378">Hydrolase</keyword>
<evidence type="ECO:0000313" key="2">
    <source>
        <dbReference type="EMBL" id="MFB5192246.1"/>
    </source>
</evidence>
<organism evidence="2 3">
    <name type="scientific">Alicyclobacillus fastidiosus</name>
    <dbReference type="NCBI Taxonomy" id="392011"/>
    <lineage>
        <taxon>Bacteria</taxon>
        <taxon>Bacillati</taxon>
        <taxon>Bacillota</taxon>
        <taxon>Bacilli</taxon>
        <taxon>Bacillales</taxon>
        <taxon>Alicyclobacillaceae</taxon>
        <taxon>Alicyclobacillus</taxon>
    </lineage>
</organism>
<feature type="compositionally biased region" description="Basic residues" evidence="1">
    <location>
        <begin position="17"/>
        <end position="31"/>
    </location>
</feature>
<dbReference type="Proteomes" id="UP001579974">
    <property type="component" value="Unassembled WGS sequence"/>
</dbReference>
<evidence type="ECO:0000256" key="1">
    <source>
        <dbReference type="SAM" id="MobiDB-lite"/>
    </source>
</evidence>
<name>A0ABV5AJ45_9BACL</name>
<protein>
    <submittedName>
        <fullName evidence="2">TnsA endonuclease C-terminal domain-containing protein</fullName>
    </submittedName>
</protein>
<keyword evidence="2" id="KW-0540">Nuclease</keyword>
<reference evidence="2 3" key="1">
    <citation type="journal article" date="2024" name="Int. J. Mol. Sci.">
        <title>Exploration of Alicyclobacillus spp. Genome in Search of Antibiotic Resistance.</title>
        <authorList>
            <person name="Bucka-Kolendo J."/>
            <person name="Kiousi D.E."/>
            <person name="Dekowska A."/>
            <person name="Mikolajczuk-Szczyrba A."/>
            <person name="Karadedos D.M."/>
            <person name="Michael P."/>
            <person name="Galanis A."/>
            <person name="Sokolowska B."/>
        </authorList>
    </citation>
    <scope>NUCLEOTIDE SEQUENCE [LARGE SCALE GENOMIC DNA]</scope>
    <source>
        <strain evidence="2 3">KKP 3000</strain>
    </source>
</reference>
<sequence>MDWSNRSWQKEDEALGPKRKVGNRGSQHRPHVIGSFHSTKMNRVVEYESLSEYLFLSLLELDNQTVRYYTQPVEIPVPYLDKHGKPCNWIHVPDVLVFRQENVPHLYQVKDLSAEPSEKDQRVNTYCTKYALERGWAYSVVHPKSIPSVVAQNAKFLMGFLQPRMGFETLIPEVVSRLAFLRSAAIEELSRGFQGKAHPLQVLPVIYHLIANGTFVTNINDGINEFSEVRLASGQNGGANFLAWEGQNGHQSAKSQLGTGILR</sequence>
<dbReference type="RefSeq" id="WP_275474972.1">
    <property type="nucleotide sequence ID" value="NZ_CP162940.1"/>
</dbReference>